<proteinExistence type="predicted"/>
<sequence>MNKKSYYQEQAIGGVTDIINQDRVQEMNSRMLENFKHQDSLLQKQDLNFSEALKEVNKVRDFVNNPQNILGSNLTKHGEVAESLEVNITNAQNVLEGKIKVATFEGVGRTAPEDYLINGIDIQSKFYNGINQTLNNGILDHMKRYANFGRDGSFYHIPKDQYITIEKVLNGESIEGLSQSTINAIKSNISKIELQSGQNFTDVIKPAISNYDEVQLGVVHNTIDGHQEVIEIKHKDMKNTINDDSKINRESIEVEHQPSFDEALKVIGIAAALGGVANVVLNIYQKKKEGKSIATFSADDWKSVGVDFSKGAIKGGVIYGITNNTNIGAPIASAMVSASFGIAKLAESYKKGEISQNEYIDQGQLLCLDSGAVGLGATAGQVLIPIPIIGALVGTYATKIFMDISAKHLSEKSNEIKQVLDKEYSDTMARFDVHYQKLIHEILEEYENVGGIMKIAFDFDMNNSVLNLNASIELAELHGVDEKRILRTDSDFESFFLG</sequence>
<gene>
    <name evidence="1" type="ORF">HELGO_WM21713</name>
</gene>
<protein>
    <submittedName>
        <fullName evidence="1">Uncharacterized protein</fullName>
    </submittedName>
</protein>
<name>A0A6S6TFB9_9BACT</name>
<accession>A0A6S6TFB9</accession>
<reference evidence="1" key="1">
    <citation type="submission" date="2020-01" db="EMBL/GenBank/DDBJ databases">
        <authorList>
            <person name="Meier V. D."/>
            <person name="Meier V D."/>
        </authorList>
    </citation>
    <scope>NUCLEOTIDE SEQUENCE</scope>
    <source>
        <strain evidence="1">HLG_WM_MAG_04</strain>
    </source>
</reference>
<dbReference type="AlphaFoldDB" id="A0A6S6TFB9"/>
<evidence type="ECO:0000313" key="1">
    <source>
        <dbReference type="EMBL" id="CAA6815127.1"/>
    </source>
</evidence>
<organism evidence="1">
    <name type="scientific">uncultured Sulfurovum sp</name>
    <dbReference type="NCBI Taxonomy" id="269237"/>
    <lineage>
        <taxon>Bacteria</taxon>
        <taxon>Pseudomonadati</taxon>
        <taxon>Campylobacterota</taxon>
        <taxon>Epsilonproteobacteria</taxon>
        <taxon>Campylobacterales</taxon>
        <taxon>Sulfurovaceae</taxon>
        <taxon>Sulfurovum</taxon>
        <taxon>environmental samples</taxon>
    </lineage>
</organism>
<dbReference type="EMBL" id="CACVAX010000042">
    <property type="protein sequence ID" value="CAA6815127.1"/>
    <property type="molecule type" value="Genomic_DNA"/>
</dbReference>